<dbReference type="EMBL" id="QPJY01000003">
    <property type="protein sequence ID" value="RCX31202.1"/>
    <property type="molecule type" value="Genomic_DNA"/>
</dbReference>
<dbReference type="PRINTS" id="PR00050">
    <property type="entry name" value="COLDSHOCK"/>
</dbReference>
<dbReference type="Gene3D" id="2.40.50.140">
    <property type="entry name" value="Nucleic acid-binding proteins"/>
    <property type="match status" value="1"/>
</dbReference>
<dbReference type="InterPro" id="IPR011129">
    <property type="entry name" value="CSD"/>
</dbReference>
<dbReference type="GO" id="GO:0005829">
    <property type="term" value="C:cytosol"/>
    <property type="evidence" value="ECO:0007669"/>
    <property type="project" value="UniProtKB-ARBA"/>
</dbReference>
<dbReference type="InterPro" id="IPR050181">
    <property type="entry name" value="Cold_shock_domain"/>
</dbReference>
<dbReference type="RefSeq" id="WP_114279384.1">
    <property type="nucleotide sequence ID" value="NZ_QPJY01000003.1"/>
</dbReference>
<dbReference type="InterPro" id="IPR002059">
    <property type="entry name" value="CSP_DNA-bd"/>
</dbReference>
<dbReference type="GO" id="GO:0003677">
    <property type="term" value="F:DNA binding"/>
    <property type="evidence" value="ECO:0007669"/>
    <property type="project" value="UniProtKB-KW"/>
</dbReference>
<keyword evidence="6" id="KW-1185">Reference proteome</keyword>
<comment type="caution">
    <text evidence="5">The sequence shown here is derived from an EMBL/GenBank/DDBJ whole genome shotgun (WGS) entry which is preliminary data.</text>
</comment>
<proteinExistence type="predicted"/>
<name>A0A369CAZ8_9GAMM</name>
<organism evidence="5 6">
    <name type="scientific">Thioalbus denitrificans</name>
    <dbReference type="NCBI Taxonomy" id="547122"/>
    <lineage>
        <taxon>Bacteria</taxon>
        <taxon>Pseudomonadati</taxon>
        <taxon>Pseudomonadota</taxon>
        <taxon>Gammaproteobacteria</taxon>
        <taxon>Chromatiales</taxon>
        <taxon>Ectothiorhodospiraceae</taxon>
        <taxon>Thioalbus</taxon>
    </lineage>
</organism>
<evidence type="ECO:0000256" key="1">
    <source>
        <dbReference type="ARBA" id="ARBA00004496"/>
    </source>
</evidence>
<keyword evidence="2" id="KW-0963">Cytoplasm</keyword>
<keyword evidence="5" id="KW-0238">DNA-binding</keyword>
<dbReference type="InterPro" id="IPR019844">
    <property type="entry name" value="CSD_CS"/>
</dbReference>
<dbReference type="PROSITE" id="PS51857">
    <property type="entry name" value="CSD_2"/>
    <property type="match status" value="1"/>
</dbReference>
<evidence type="ECO:0000313" key="5">
    <source>
        <dbReference type="EMBL" id="RCX31202.1"/>
    </source>
</evidence>
<dbReference type="AlphaFoldDB" id="A0A369CAZ8"/>
<protein>
    <submittedName>
        <fullName evidence="5">Putative cold-shock DNA-binding protein</fullName>
    </submittedName>
</protein>
<feature type="domain" description="CSD" evidence="4">
    <location>
        <begin position="1"/>
        <end position="66"/>
    </location>
</feature>
<evidence type="ECO:0000313" key="6">
    <source>
        <dbReference type="Proteomes" id="UP000252707"/>
    </source>
</evidence>
<reference evidence="5 6" key="1">
    <citation type="submission" date="2018-07" db="EMBL/GenBank/DDBJ databases">
        <title>Genomic Encyclopedia of Type Strains, Phase IV (KMG-IV): sequencing the most valuable type-strain genomes for metagenomic binning, comparative biology and taxonomic classification.</title>
        <authorList>
            <person name="Goeker M."/>
        </authorList>
    </citation>
    <scope>NUCLEOTIDE SEQUENCE [LARGE SCALE GENOMIC DNA]</scope>
    <source>
        <strain evidence="5 6">DSM 26407</strain>
    </source>
</reference>
<evidence type="ECO:0000256" key="3">
    <source>
        <dbReference type="RuleBase" id="RU000408"/>
    </source>
</evidence>
<dbReference type="InterPro" id="IPR012340">
    <property type="entry name" value="NA-bd_OB-fold"/>
</dbReference>
<comment type="subcellular location">
    <subcellularLocation>
        <location evidence="1 3">Cytoplasm</location>
    </subcellularLocation>
</comment>
<dbReference type="SUPFAM" id="SSF50249">
    <property type="entry name" value="Nucleic acid-binding proteins"/>
    <property type="match status" value="1"/>
</dbReference>
<dbReference type="SMART" id="SM00357">
    <property type="entry name" value="CSP"/>
    <property type="match status" value="1"/>
</dbReference>
<gene>
    <name evidence="5" type="ORF">DFQ59_103167</name>
</gene>
<dbReference type="InterPro" id="IPR012156">
    <property type="entry name" value="Cold_shock_CspA"/>
</dbReference>
<dbReference type="Pfam" id="PF00313">
    <property type="entry name" value="CSD"/>
    <property type="match status" value="1"/>
</dbReference>
<accession>A0A369CAZ8</accession>
<dbReference type="Proteomes" id="UP000252707">
    <property type="component" value="Unassembled WGS sequence"/>
</dbReference>
<evidence type="ECO:0000259" key="4">
    <source>
        <dbReference type="PROSITE" id="PS51857"/>
    </source>
</evidence>
<dbReference type="PANTHER" id="PTHR11544">
    <property type="entry name" value="COLD SHOCK DOMAIN CONTAINING PROTEINS"/>
    <property type="match status" value="1"/>
</dbReference>
<dbReference type="Gene3D" id="6.20.370.130">
    <property type="match status" value="1"/>
</dbReference>
<sequence length="67" mass="7113">MATGSVKWFNESKGFGFISQDDGGDDVFVHFSAIQGSGFKTLTEGQRVTFDVTQGPKGAQASNVVPQ</sequence>
<dbReference type="OrthoDB" id="9810590at2"/>
<dbReference type="FunFam" id="2.40.50.140:FF:000006">
    <property type="entry name" value="Cold shock protein CspC"/>
    <property type="match status" value="1"/>
</dbReference>
<dbReference type="PROSITE" id="PS00352">
    <property type="entry name" value="CSD_1"/>
    <property type="match status" value="1"/>
</dbReference>
<dbReference type="CDD" id="cd04458">
    <property type="entry name" value="CSP_CDS"/>
    <property type="match status" value="1"/>
</dbReference>
<dbReference type="PIRSF" id="PIRSF002599">
    <property type="entry name" value="Cold_shock_A"/>
    <property type="match status" value="1"/>
</dbReference>
<evidence type="ECO:0000256" key="2">
    <source>
        <dbReference type="ARBA" id="ARBA00022490"/>
    </source>
</evidence>